<name>A0A8R7TI52_TRIUA</name>
<proteinExistence type="predicted"/>
<evidence type="ECO:0000256" key="1">
    <source>
        <dbReference type="SAM" id="MobiDB-lite"/>
    </source>
</evidence>
<reference evidence="3" key="1">
    <citation type="journal article" date="2013" name="Nature">
        <title>Draft genome of the wheat A-genome progenitor Triticum urartu.</title>
        <authorList>
            <person name="Ling H.Q."/>
            <person name="Zhao S."/>
            <person name="Liu D."/>
            <person name="Wang J."/>
            <person name="Sun H."/>
            <person name="Zhang C."/>
            <person name="Fan H."/>
            <person name="Li D."/>
            <person name="Dong L."/>
            <person name="Tao Y."/>
            <person name="Gao C."/>
            <person name="Wu H."/>
            <person name="Li Y."/>
            <person name="Cui Y."/>
            <person name="Guo X."/>
            <person name="Zheng S."/>
            <person name="Wang B."/>
            <person name="Yu K."/>
            <person name="Liang Q."/>
            <person name="Yang W."/>
            <person name="Lou X."/>
            <person name="Chen J."/>
            <person name="Feng M."/>
            <person name="Jian J."/>
            <person name="Zhang X."/>
            <person name="Luo G."/>
            <person name="Jiang Y."/>
            <person name="Liu J."/>
            <person name="Wang Z."/>
            <person name="Sha Y."/>
            <person name="Zhang B."/>
            <person name="Wu H."/>
            <person name="Tang D."/>
            <person name="Shen Q."/>
            <person name="Xue P."/>
            <person name="Zou S."/>
            <person name="Wang X."/>
            <person name="Liu X."/>
            <person name="Wang F."/>
            <person name="Yang Y."/>
            <person name="An X."/>
            <person name="Dong Z."/>
            <person name="Zhang K."/>
            <person name="Zhang X."/>
            <person name="Luo M.C."/>
            <person name="Dvorak J."/>
            <person name="Tong Y."/>
            <person name="Wang J."/>
            <person name="Yang H."/>
            <person name="Li Z."/>
            <person name="Wang D."/>
            <person name="Zhang A."/>
            <person name="Wang J."/>
        </authorList>
    </citation>
    <scope>NUCLEOTIDE SEQUENCE</scope>
    <source>
        <strain evidence="3">cv. G1812</strain>
    </source>
</reference>
<reference evidence="2" key="3">
    <citation type="submission" date="2022-06" db="UniProtKB">
        <authorList>
            <consortium name="EnsemblPlants"/>
        </authorList>
    </citation>
    <scope>IDENTIFICATION</scope>
</reference>
<feature type="compositionally biased region" description="Low complexity" evidence="1">
    <location>
        <begin position="43"/>
        <end position="58"/>
    </location>
</feature>
<dbReference type="Gramene" id="TuG1812G0200003206.01.T01">
    <property type="protein sequence ID" value="TuG1812G0200003206.01.T01"/>
    <property type="gene ID" value="TuG1812G0200003206.01"/>
</dbReference>
<evidence type="ECO:0000313" key="2">
    <source>
        <dbReference type="EnsemblPlants" id="TuG1812G0200003206.01.T01"/>
    </source>
</evidence>
<dbReference type="AlphaFoldDB" id="A0A8R7TI52"/>
<sequence>MAASSSTSCAGASPSFPVMIRSFTVVFCFAYVRRIEKGGLVCSSPPSSSPPQSSTPSSIRASPVHPPPARSRLKNHNPETGADATEYDYIPDEPFFPKQPGVRGSRG</sequence>
<dbReference type="Proteomes" id="UP000015106">
    <property type="component" value="Chromosome 2"/>
</dbReference>
<keyword evidence="3" id="KW-1185">Reference proteome</keyword>
<protein>
    <submittedName>
        <fullName evidence="2">Uncharacterized protein</fullName>
    </submittedName>
</protein>
<feature type="region of interest" description="Disordered" evidence="1">
    <location>
        <begin position="39"/>
        <end position="107"/>
    </location>
</feature>
<accession>A0A8R7TI52</accession>
<organism evidence="2 3">
    <name type="scientific">Triticum urartu</name>
    <name type="common">Red wild einkorn</name>
    <name type="synonym">Crithodium urartu</name>
    <dbReference type="NCBI Taxonomy" id="4572"/>
    <lineage>
        <taxon>Eukaryota</taxon>
        <taxon>Viridiplantae</taxon>
        <taxon>Streptophyta</taxon>
        <taxon>Embryophyta</taxon>
        <taxon>Tracheophyta</taxon>
        <taxon>Spermatophyta</taxon>
        <taxon>Magnoliopsida</taxon>
        <taxon>Liliopsida</taxon>
        <taxon>Poales</taxon>
        <taxon>Poaceae</taxon>
        <taxon>BOP clade</taxon>
        <taxon>Pooideae</taxon>
        <taxon>Triticodae</taxon>
        <taxon>Triticeae</taxon>
        <taxon>Triticinae</taxon>
        <taxon>Triticum</taxon>
    </lineage>
</organism>
<dbReference type="EnsemblPlants" id="TuG1812G0200003206.01.T01">
    <property type="protein sequence ID" value="TuG1812G0200003206.01.T01"/>
    <property type="gene ID" value="TuG1812G0200003206.01"/>
</dbReference>
<reference evidence="2" key="2">
    <citation type="submission" date="2018-03" db="EMBL/GenBank/DDBJ databases">
        <title>The Triticum urartu genome reveals the dynamic nature of wheat genome evolution.</title>
        <authorList>
            <person name="Ling H."/>
            <person name="Ma B."/>
            <person name="Shi X."/>
            <person name="Liu H."/>
            <person name="Dong L."/>
            <person name="Sun H."/>
            <person name="Cao Y."/>
            <person name="Gao Q."/>
            <person name="Zheng S."/>
            <person name="Li Y."/>
            <person name="Yu Y."/>
            <person name="Du H."/>
            <person name="Qi M."/>
            <person name="Li Y."/>
            <person name="Yu H."/>
            <person name="Cui Y."/>
            <person name="Wang N."/>
            <person name="Chen C."/>
            <person name="Wu H."/>
            <person name="Zhao Y."/>
            <person name="Zhang J."/>
            <person name="Li Y."/>
            <person name="Zhou W."/>
            <person name="Zhang B."/>
            <person name="Hu W."/>
            <person name="Eijk M."/>
            <person name="Tang J."/>
            <person name="Witsenboer H."/>
            <person name="Zhao S."/>
            <person name="Li Z."/>
            <person name="Zhang A."/>
            <person name="Wang D."/>
            <person name="Liang C."/>
        </authorList>
    </citation>
    <scope>NUCLEOTIDE SEQUENCE [LARGE SCALE GENOMIC DNA]</scope>
    <source>
        <strain evidence="2">cv. G1812</strain>
    </source>
</reference>
<evidence type="ECO:0000313" key="3">
    <source>
        <dbReference type="Proteomes" id="UP000015106"/>
    </source>
</evidence>